<dbReference type="Proteomes" id="UP001589589">
    <property type="component" value="Unassembled WGS sequence"/>
</dbReference>
<dbReference type="EMBL" id="JBHMEX010000054">
    <property type="protein sequence ID" value="MFB9065751.1"/>
    <property type="molecule type" value="Genomic_DNA"/>
</dbReference>
<organism evidence="1 2">
    <name type="scientific">Flavobacterium branchiarum</name>
    <dbReference type="NCBI Taxonomy" id="1114870"/>
    <lineage>
        <taxon>Bacteria</taxon>
        <taxon>Pseudomonadati</taxon>
        <taxon>Bacteroidota</taxon>
        <taxon>Flavobacteriia</taxon>
        <taxon>Flavobacteriales</taxon>
        <taxon>Flavobacteriaceae</taxon>
        <taxon>Flavobacterium</taxon>
    </lineage>
</organism>
<name>A0ABV5FRG7_9FLAO</name>
<gene>
    <name evidence="1" type="ORF">ACFFUQ_17150</name>
</gene>
<proteinExistence type="predicted"/>
<sequence>MQNKNIKTYENIKVSETALLSLVSSKLKERVLFPKKIETAKDFLKNLHLEPLEKI</sequence>
<evidence type="ECO:0000313" key="1">
    <source>
        <dbReference type="EMBL" id="MFB9065751.1"/>
    </source>
</evidence>
<dbReference type="RefSeq" id="WP_290264117.1">
    <property type="nucleotide sequence ID" value="NZ_JAUFQQ010000003.1"/>
</dbReference>
<accession>A0ABV5FRG7</accession>
<protein>
    <submittedName>
        <fullName evidence="1">Uncharacterized protein</fullName>
    </submittedName>
</protein>
<keyword evidence="2" id="KW-1185">Reference proteome</keyword>
<reference evidence="1 2" key="1">
    <citation type="submission" date="2024-09" db="EMBL/GenBank/DDBJ databases">
        <authorList>
            <person name="Sun Q."/>
            <person name="Mori K."/>
        </authorList>
    </citation>
    <scope>NUCLEOTIDE SEQUENCE [LARGE SCALE GENOMIC DNA]</scope>
    <source>
        <strain evidence="1 2">CECT 7908</strain>
    </source>
</reference>
<comment type="caution">
    <text evidence="1">The sequence shown here is derived from an EMBL/GenBank/DDBJ whole genome shotgun (WGS) entry which is preliminary data.</text>
</comment>
<evidence type="ECO:0000313" key="2">
    <source>
        <dbReference type="Proteomes" id="UP001589589"/>
    </source>
</evidence>